<keyword evidence="1" id="KW-0472">Membrane</keyword>
<protein>
    <submittedName>
        <fullName evidence="2">Uncharacterized protein</fullName>
    </submittedName>
</protein>
<keyword evidence="3" id="KW-1185">Reference proteome</keyword>
<reference evidence="2 3" key="1">
    <citation type="submission" date="2016-07" db="EMBL/GenBank/DDBJ databases">
        <title>Pervasive Adenine N6-methylation of Active Genes in Fungi.</title>
        <authorList>
            <consortium name="DOE Joint Genome Institute"/>
            <person name="Mondo S.J."/>
            <person name="Dannebaum R.O."/>
            <person name="Kuo R.C."/>
            <person name="Labutti K."/>
            <person name="Haridas S."/>
            <person name="Kuo A."/>
            <person name="Salamov A."/>
            <person name="Ahrendt S.R."/>
            <person name="Lipzen A."/>
            <person name="Sullivan W."/>
            <person name="Andreopoulos W.B."/>
            <person name="Clum A."/>
            <person name="Lindquist E."/>
            <person name="Daum C."/>
            <person name="Ramamoorthy G.K."/>
            <person name="Gryganskyi A."/>
            <person name="Culley D."/>
            <person name="Magnuson J.K."/>
            <person name="James T.Y."/>
            <person name="O'Malley M.A."/>
            <person name="Stajich J.E."/>
            <person name="Spatafora J.W."/>
            <person name="Visel A."/>
            <person name="Grigoriev I.V."/>
        </authorList>
    </citation>
    <scope>NUCLEOTIDE SEQUENCE [LARGE SCALE GENOMIC DNA]</scope>
    <source>
        <strain evidence="2 3">NRRL 3116</strain>
    </source>
</reference>
<dbReference type="AlphaFoldDB" id="A0A1Y2GRM0"/>
<dbReference type="InParanoid" id="A0A1Y2GRM0"/>
<keyword evidence="1" id="KW-1133">Transmembrane helix</keyword>
<dbReference type="RefSeq" id="XP_021881230.1">
    <property type="nucleotide sequence ID" value="XM_022024231.1"/>
</dbReference>
<feature type="transmembrane region" description="Helical" evidence="1">
    <location>
        <begin position="79"/>
        <end position="101"/>
    </location>
</feature>
<dbReference type="Proteomes" id="UP000193648">
    <property type="component" value="Unassembled WGS sequence"/>
</dbReference>
<comment type="caution">
    <text evidence="2">The sequence shown here is derived from an EMBL/GenBank/DDBJ whole genome shotgun (WGS) entry which is preliminary data.</text>
</comment>
<evidence type="ECO:0000313" key="3">
    <source>
        <dbReference type="Proteomes" id="UP000193648"/>
    </source>
</evidence>
<evidence type="ECO:0000256" key="1">
    <source>
        <dbReference type="SAM" id="Phobius"/>
    </source>
</evidence>
<name>A0A1Y2GRM0_9FUNG</name>
<proteinExistence type="predicted"/>
<accession>A0A1Y2GRM0</accession>
<organism evidence="2 3">
    <name type="scientific">Lobosporangium transversale</name>
    <dbReference type="NCBI Taxonomy" id="64571"/>
    <lineage>
        <taxon>Eukaryota</taxon>
        <taxon>Fungi</taxon>
        <taxon>Fungi incertae sedis</taxon>
        <taxon>Mucoromycota</taxon>
        <taxon>Mortierellomycotina</taxon>
        <taxon>Mortierellomycetes</taxon>
        <taxon>Mortierellales</taxon>
        <taxon>Mortierellaceae</taxon>
        <taxon>Lobosporangium</taxon>
    </lineage>
</organism>
<evidence type="ECO:0000313" key="2">
    <source>
        <dbReference type="EMBL" id="ORZ15482.1"/>
    </source>
</evidence>
<dbReference type="GeneID" id="33566075"/>
<feature type="transmembrane region" description="Helical" evidence="1">
    <location>
        <begin position="7"/>
        <end position="32"/>
    </location>
</feature>
<keyword evidence="1" id="KW-0812">Transmembrane</keyword>
<gene>
    <name evidence="2" type="ORF">BCR41DRAFT_353831</name>
</gene>
<sequence length="102" mass="12540">MIMMIMIMMIMIMMIYMYVYIYPFLIALYNYIYIFIYQEYHGCRGSCRNSLLTNKYMQENNLQLGLWLFYCSRVDNAPYFPSVTIKVYFAGSYCFYFFIFFI</sequence>
<dbReference type="EMBL" id="MCFF01000019">
    <property type="protein sequence ID" value="ORZ15482.1"/>
    <property type="molecule type" value="Genomic_DNA"/>
</dbReference>